<proteinExistence type="predicted"/>
<dbReference type="VEuPathDB" id="FungiDB:PABG_06425"/>
<comment type="caution">
    <text evidence="1">The sequence shown here is derived from an EMBL/GenBank/DDBJ whole genome shotgun (WGS) entry which is preliminary data.</text>
</comment>
<organism evidence="1 2">
    <name type="scientific">Paracoccidioides brasiliensis</name>
    <dbReference type="NCBI Taxonomy" id="121759"/>
    <lineage>
        <taxon>Eukaryota</taxon>
        <taxon>Fungi</taxon>
        <taxon>Dikarya</taxon>
        <taxon>Ascomycota</taxon>
        <taxon>Pezizomycotina</taxon>
        <taxon>Eurotiomycetes</taxon>
        <taxon>Eurotiomycetidae</taxon>
        <taxon>Onygenales</taxon>
        <taxon>Ajellomycetaceae</taxon>
        <taxon>Paracoccidioides</taxon>
    </lineage>
</organism>
<gene>
    <name evidence="1" type="ORF">ACO22_04025</name>
</gene>
<dbReference type="OrthoDB" id="4185673at2759"/>
<dbReference type="AlphaFoldDB" id="A0A1D2JEE6"/>
<dbReference type="VEuPathDB" id="FungiDB:PADG_07875"/>
<evidence type="ECO:0000313" key="1">
    <source>
        <dbReference type="EMBL" id="ODH28006.1"/>
    </source>
</evidence>
<reference evidence="1 2" key="1">
    <citation type="submission" date="2016-06" db="EMBL/GenBank/DDBJ databases">
        <authorList>
            <person name="Kjaerup R.B."/>
            <person name="Dalgaard T.S."/>
            <person name="Juul-Madsen H.R."/>
        </authorList>
    </citation>
    <scope>NUCLEOTIDE SEQUENCE [LARGE SCALE GENOMIC DNA]</scope>
    <source>
        <strain evidence="1 2">Pb300</strain>
    </source>
</reference>
<protein>
    <submittedName>
        <fullName evidence="1">Uncharacterized protein</fullName>
    </submittedName>
</protein>
<dbReference type="EMBL" id="LZYO01000152">
    <property type="protein sequence ID" value="ODH28006.1"/>
    <property type="molecule type" value="Genomic_DNA"/>
</dbReference>
<name>A0A1D2JEE6_PARBR</name>
<dbReference type="Proteomes" id="UP000242814">
    <property type="component" value="Unassembled WGS sequence"/>
</dbReference>
<evidence type="ECO:0000313" key="2">
    <source>
        <dbReference type="Proteomes" id="UP000242814"/>
    </source>
</evidence>
<accession>A0A1D2JEE6</accession>
<sequence>MQLSNIVAVVALLATTAVASRSPPRPQRPSRPVAPVFQSIQCSSGSPFCCAPESTLGTTCTAMSGSSVQCNSLIVCCNNNGSGVNSSLLCYSPAASKLRRPVNAQSTQWSQHMTSCLSFEMPSIDDFTISITSSHLSENGFGRLKLGQLGLT</sequence>